<dbReference type="AlphaFoldDB" id="Q0CDV1"/>
<sequence length="215" mass="23827">MATMKLGNVSSQNHLQGSYSLLASRHVHLTADLLSAGYWNYLREDITVALIEKRGLMITLSDQNAPPEATEDMDFANSVTFILGKLINRCLSVDSSPLGVMEWEAMKAELDRWKSFLPPSFDPIETPGLRTPSSFPPIWTLRSWHGWTPSQERFAFPADVTSIDSSLLPYRHGHSLAGPAGTSALESIAAHRRYGLLASETRLPCYRGLCFGGFK</sequence>
<protein>
    <submittedName>
        <fullName evidence="1">Uncharacterized protein</fullName>
    </submittedName>
</protein>
<dbReference type="EMBL" id="CH476605">
    <property type="protein sequence ID" value="EAU31306.1"/>
    <property type="molecule type" value="Genomic_DNA"/>
</dbReference>
<dbReference type="Proteomes" id="UP000007963">
    <property type="component" value="Unassembled WGS sequence"/>
</dbReference>
<dbReference type="eggNOG" id="ENOG502RNYP">
    <property type="taxonomic scope" value="Eukaryota"/>
</dbReference>
<dbReference type="HOGENOM" id="CLU_1283000_0_0_1"/>
<name>Q0CDV1_ASPTN</name>
<dbReference type="OrthoDB" id="407832at2759"/>
<evidence type="ECO:0000313" key="2">
    <source>
        <dbReference type="Proteomes" id="UP000007963"/>
    </source>
</evidence>
<dbReference type="GeneID" id="4353479"/>
<gene>
    <name evidence="1" type="ORF">ATEG_08133</name>
</gene>
<reference evidence="2" key="1">
    <citation type="submission" date="2005-09" db="EMBL/GenBank/DDBJ databases">
        <title>Annotation of the Aspergillus terreus NIH2624 genome.</title>
        <authorList>
            <person name="Birren B.W."/>
            <person name="Lander E.S."/>
            <person name="Galagan J.E."/>
            <person name="Nusbaum C."/>
            <person name="Devon K."/>
            <person name="Henn M."/>
            <person name="Ma L.-J."/>
            <person name="Jaffe D.B."/>
            <person name="Butler J."/>
            <person name="Alvarez P."/>
            <person name="Gnerre S."/>
            <person name="Grabherr M."/>
            <person name="Kleber M."/>
            <person name="Mauceli E.W."/>
            <person name="Brockman W."/>
            <person name="Rounsley S."/>
            <person name="Young S.K."/>
            <person name="LaButti K."/>
            <person name="Pushparaj V."/>
            <person name="DeCaprio D."/>
            <person name="Crawford M."/>
            <person name="Koehrsen M."/>
            <person name="Engels R."/>
            <person name="Montgomery P."/>
            <person name="Pearson M."/>
            <person name="Howarth C."/>
            <person name="Larson L."/>
            <person name="Luoma S."/>
            <person name="White J."/>
            <person name="Alvarado L."/>
            <person name="Kodira C.D."/>
            <person name="Zeng Q."/>
            <person name="Oleary S."/>
            <person name="Yandava C."/>
            <person name="Denning D.W."/>
            <person name="Nierman W.C."/>
            <person name="Milne T."/>
            <person name="Madden K."/>
        </authorList>
    </citation>
    <scope>NUCLEOTIDE SEQUENCE [LARGE SCALE GENOMIC DNA]</scope>
    <source>
        <strain evidence="2">NIH 2624 / FGSC A1156</strain>
    </source>
</reference>
<dbReference type="VEuPathDB" id="FungiDB:ATEG_08133"/>
<accession>Q0CDV1</accession>
<proteinExistence type="predicted"/>
<evidence type="ECO:0000313" key="1">
    <source>
        <dbReference type="EMBL" id="EAU31306.1"/>
    </source>
</evidence>
<dbReference type="RefSeq" id="XP_001216754.1">
    <property type="nucleotide sequence ID" value="XM_001216754.1"/>
</dbReference>
<dbReference type="STRING" id="341663.Q0CDV1"/>
<organism evidence="1 2">
    <name type="scientific">Aspergillus terreus (strain NIH 2624 / FGSC A1156)</name>
    <dbReference type="NCBI Taxonomy" id="341663"/>
    <lineage>
        <taxon>Eukaryota</taxon>
        <taxon>Fungi</taxon>
        <taxon>Dikarya</taxon>
        <taxon>Ascomycota</taxon>
        <taxon>Pezizomycotina</taxon>
        <taxon>Eurotiomycetes</taxon>
        <taxon>Eurotiomycetidae</taxon>
        <taxon>Eurotiales</taxon>
        <taxon>Aspergillaceae</taxon>
        <taxon>Aspergillus</taxon>
        <taxon>Aspergillus subgen. Circumdati</taxon>
    </lineage>
</organism>